<dbReference type="AlphaFoldDB" id="A0A1G2QNH4"/>
<gene>
    <name evidence="1" type="ORF">A2117_01910</name>
</gene>
<sequence>MDSKYKRCFSPSGKAKITLLGTLIAMLSLPILPVFAPSSSLAEAEADFSVPSIAATAIPETPLIQENSFLPASRHYSPKAELTVLEKIDVVVTAYSSSVWETDDTPYLTAANTLTRDGVVASNLLPFGTKIRIPELFGEKIFAVEDRMNQRIGDFQIDIWFPSSWQAKQFGLKYTYIETVK</sequence>
<evidence type="ECO:0000313" key="1">
    <source>
        <dbReference type="EMBL" id="OHA62023.1"/>
    </source>
</evidence>
<evidence type="ECO:0000313" key="2">
    <source>
        <dbReference type="Proteomes" id="UP000179245"/>
    </source>
</evidence>
<name>A0A1G2QNH4_9BACT</name>
<dbReference type="EMBL" id="MHTO01000022">
    <property type="protein sequence ID" value="OHA62023.1"/>
    <property type="molecule type" value="Genomic_DNA"/>
</dbReference>
<comment type="caution">
    <text evidence="1">The sequence shown here is derived from an EMBL/GenBank/DDBJ whole genome shotgun (WGS) entry which is preliminary data.</text>
</comment>
<proteinExistence type="predicted"/>
<reference evidence="1 2" key="1">
    <citation type="journal article" date="2016" name="Nat. Commun.">
        <title>Thousands of microbial genomes shed light on interconnected biogeochemical processes in an aquifer system.</title>
        <authorList>
            <person name="Anantharaman K."/>
            <person name="Brown C.T."/>
            <person name="Hug L.A."/>
            <person name="Sharon I."/>
            <person name="Castelle C.J."/>
            <person name="Probst A.J."/>
            <person name="Thomas B.C."/>
            <person name="Singh A."/>
            <person name="Wilkins M.J."/>
            <person name="Karaoz U."/>
            <person name="Brodie E.L."/>
            <person name="Williams K.H."/>
            <person name="Hubbard S.S."/>
            <person name="Banfield J.F."/>
        </authorList>
    </citation>
    <scope>NUCLEOTIDE SEQUENCE [LARGE SCALE GENOMIC DNA]</scope>
</reference>
<accession>A0A1G2QNH4</accession>
<evidence type="ECO:0008006" key="3">
    <source>
        <dbReference type="Google" id="ProtNLM"/>
    </source>
</evidence>
<dbReference type="Proteomes" id="UP000179245">
    <property type="component" value="Unassembled WGS sequence"/>
</dbReference>
<dbReference type="CDD" id="cd14667">
    <property type="entry name" value="3D_containing_proteins"/>
    <property type="match status" value="1"/>
</dbReference>
<protein>
    <recommendedName>
        <fullName evidence="3">3D domain-containing protein</fullName>
    </recommendedName>
</protein>
<organism evidence="1 2">
    <name type="scientific">Candidatus Wildermuthbacteria bacterium GWA2_46_15</name>
    <dbReference type="NCBI Taxonomy" id="1802443"/>
    <lineage>
        <taxon>Bacteria</taxon>
        <taxon>Candidatus Wildermuthiibacteriota</taxon>
    </lineage>
</organism>
<dbReference type="InterPro" id="IPR059180">
    <property type="entry name" value="3D_YorM"/>
</dbReference>